<sequence>MSVNIIVPLLGESVTEATVLKWRKKNGEAVKVDEILLELETDKVTLEVTAPSAGVISEILAADGATVKVNQVLGVIDEKAVASTPPVPEQKPSSTTTSEAPSKTEKSPTASPAATKIAADNRVDLSSISGTGKDGRITKGDVMQHPASSTLTASTDNSARETRVKMSRLRKTIAARLKDSQNTAAILTTFNEVDMSAIIQARQTYQEKFQKKHGVKLGFMSFFVKAAIQALKEIPVVNAEINGDDIIYKNYYDIGVAVGTENGLVVPIVKDADSLSFAEIEKTIANLGQKAKEGKLSIADMSGGTFSITNGGIYGSMLSTPIINPPQSAILGMHNIVERPYVVKGQIVIRPIMYIALSYDHRIIDGKEAVTFLFRIKEMIENPERLLFDI</sequence>
<name>A0A8S4C1L4_9ACAR</name>
<dbReference type="CDD" id="cd06849">
    <property type="entry name" value="lipoyl_domain"/>
    <property type="match status" value="1"/>
</dbReference>
<evidence type="ECO:0000256" key="1">
    <source>
        <dbReference type="ARBA" id="ARBA00005145"/>
    </source>
</evidence>
<evidence type="ECO:0000256" key="9">
    <source>
        <dbReference type="RuleBase" id="RU361138"/>
    </source>
</evidence>
<dbReference type="EC" id="2.3.1.61" evidence="9"/>
<comment type="catalytic activity">
    <reaction evidence="9">
        <text>N(6)-[(R)-dihydrolipoyl]-L-lysyl-[protein] + succinyl-CoA = N(6)-[(R)-S(8)-succinyldihydrolipoyl]-L-lysyl-[protein] + CoA</text>
        <dbReference type="Rhea" id="RHEA:15213"/>
        <dbReference type="Rhea" id="RHEA-COMP:10475"/>
        <dbReference type="Rhea" id="RHEA-COMP:20092"/>
        <dbReference type="ChEBI" id="CHEBI:57287"/>
        <dbReference type="ChEBI" id="CHEBI:57292"/>
        <dbReference type="ChEBI" id="CHEBI:83100"/>
        <dbReference type="ChEBI" id="CHEBI:83120"/>
        <dbReference type="EC" id="2.3.1.61"/>
    </reaction>
</comment>
<dbReference type="SUPFAM" id="SSF51230">
    <property type="entry name" value="Single hybrid motif"/>
    <property type="match status" value="1"/>
</dbReference>
<dbReference type="GO" id="GO:0033512">
    <property type="term" value="P:L-lysine catabolic process to acetyl-CoA via saccharopine"/>
    <property type="evidence" value="ECO:0007669"/>
    <property type="project" value="UniProtKB-UniRule"/>
</dbReference>
<protein>
    <recommendedName>
        <fullName evidence="9">Dihydrolipoyllysine-residue succinyltransferase component of 2-oxoglutarate dehydrogenase complex</fullName>
        <ecNumber evidence="9">2.3.1.61</ecNumber>
    </recommendedName>
    <alternativeName>
        <fullName evidence="9">2-oxoglutarate dehydrogenase complex component E2</fullName>
    </alternativeName>
</protein>
<gene>
    <name evidence="13" type="ORF">MHYMCMPASI_00135</name>
</gene>
<comment type="function">
    <text evidence="9">E2 component of the 2-oxoglutarate dehydrogenase (OGDH) complex which catalyzes the second step in the conversion of 2-oxoglutarate to succinyl-CoA and CO(2).</text>
</comment>
<dbReference type="Pfam" id="PF00364">
    <property type="entry name" value="Biotin_lipoyl"/>
    <property type="match status" value="1"/>
</dbReference>
<dbReference type="GO" id="GO:0004149">
    <property type="term" value="F:dihydrolipoyllysine-residue succinyltransferase activity"/>
    <property type="evidence" value="ECO:0007669"/>
    <property type="project" value="UniProtKB-UniRule"/>
</dbReference>
<feature type="compositionally biased region" description="Polar residues" evidence="10">
    <location>
        <begin position="91"/>
        <end position="112"/>
    </location>
</feature>
<feature type="domain" description="Peripheral subunit-binding (PSBD)" evidence="12">
    <location>
        <begin position="109"/>
        <end position="146"/>
    </location>
</feature>
<dbReference type="GO" id="GO:0045252">
    <property type="term" value="C:oxoglutarate dehydrogenase complex"/>
    <property type="evidence" value="ECO:0007669"/>
    <property type="project" value="InterPro"/>
</dbReference>
<accession>A0A8S4C1L4</accession>
<feature type="domain" description="Lipoyl-binding" evidence="11">
    <location>
        <begin position="2"/>
        <end position="77"/>
    </location>
</feature>
<evidence type="ECO:0000256" key="2">
    <source>
        <dbReference type="ARBA" id="ARBA00007317"/>
    </source>
</evidence>
<keyword evidence="3 9" id="KW-0816">Tricarboxylic acid cycle</keyword>
<dbReference type="Pfam" id="PF02817">
    <property type="entry name" value="E3_binding"/>
    <property type="match status" value="1"/>
</dbReference>
<dbReference type="InterPro" id="IPR050537">
    <property type="entry name" value="2-oxoacid_dehydrogenase"/>
</dbReference>
<comment type="pathway">
    <text evidence="1 9">Amino-acid degradation; L-lysine degradation via saccharopine pathway; glutaryl-CoA from L-lysine: step 6/6.</text>
</comment>
<dbReference type="PANTHER" id="PTHR43416">
    <property type="entry name" value="DIHYDROLIPOYLLYSINE-RESIDUE SUCCINYLTRANSFERASE COMPONENT OF 2-OXOGLUTARATE DEHYDROGENASE COMPLEX, MITOCHONDRIAL-RELATED"/>
    <property type="match status" value="1"/>
</dbReference>
<dbReference type="FunFam" id="3.30.559.10:FF:000007">
    <property type="entry name" value="Dihydrolipoamide acetyltransferase component of pyruvate dehydrogenase complex"/>
    <property type="match status" value="1"/>
</dbReference>
<dbReference type="Gene3D" id="3.30.559.10">
    <property type="entry name" value="Chloramphenicol acetyltransferase-like domain"/>
    <property type="match status" value="1"/>
</dbReference>
<dbReference type="Pfam" id="PF00198">
    <property type="entry name" value="2-oxoacid_dh"/>
    <property type="match status" value="1"/>
</dbReference>
<feature type="region of interest" description="Disordered" evidence="10">
    <location>
        <begin position="81"/>
        <end position="161"/>
    </location>
</feature>
<evidence type="ECO:0000256" key="6">
    <source>
        <dbReference type="ARBA" id="ARBA00022946"/>
    </source>
</evidence>
<dbReference type="InterPro" id="IPR006255">
    <property type="entry name" value="SucB"/>
</dbReference>
<dbReference type="Proteomes" id="UP000837675">
    <property type="component" value="Unassembled WGS sequence"/>
</dbReference>
<dbReference type="GO" id="GO:0006099">
    <property type="term" value="P:tricarboxylic acid cycle"/>
    <property type="evidence" value="ECO:0007669"/>
    <property type="project" value="UniProtKB-UniRule"/>
</dbReference>
<dbReference type="InterPro" id="IPR023213">
    <property type="entry name" value="CAT-like_dom_sf"/>
</dbReference>
<evidence type="ECO:0000313" key="14">
    <source>
        <dbReference type="Proteomes" id="UP000837675"/>
    </source>
</evidence>
<proteinExistence type="inferred from homology"/>
<dbReference type="Gene3D" id="2.40.50.100">
    <property type="match status" value="1"/>
</dbReference>
<dbReference type="GO" id="GO:0005829">
    <property type="term" value="C:cytosol"/>
    <property type="evidence" value="ECO:0007669"/>
    <property type="project" value="TreeGrafter"/>
</dbReference>
<keyword evidence="14" id="KW-1185">Reference proteome</keyword>
<dbReference type="AlphaFoldDB" id="A0A8S4C1L4"/>
<dbReference type="Gene3D" id="4.10.320.10">
    <property type="entry name" value="E3-binding domain"/>
    <property type="match status" value="1"/>
</dbReference>
<evidence type="ECO:0000256" key="5">
    <source>
        <dbReference type="ARBA" id="ARBA00022823"/>
    </source>
</evidence>
<dbReference type="PROSITE" id="PS00189">
    <property type="entry name" value="LIPOYL"/>
    <property type="match status" value="1"/>
</dbReference>
<dbReference type="PROSITE" id="PS51826">
    <property type="entry name" value="PSBD"/>
    <property type="match status" value="1"/>
</dbReference>
<evidence type="ECO:0000256" key="7">
    <source>
        <dbReference type="ARBA" id="ARBA00023315"/>
    </source>
</evidence>
<evidence type="ECO:0000256" key="3">
    <source>
        <dbReference type="ARBA" id="ARBA00022532"/>
    </source>
</evidence>
<dbReference type="EMBL" id="CAJVAF010000038">
    <property type="protein sequence ID" value="CAG7589391.1"/>
    <property type="molecule type" value="Genomic_DNA"/>
</dbReference>
<dbReference type="NCBIfam" id="TIGR01347">
    <property type="entry name" value="sucB"/>
    <property type="match status" value="1"/>
</dbReference>
<comment type="caution">
    <text evidence="13">The sequence shown here is derived from an EMBL/GenBank/DDBJ whole genome shotgun (WGS) entry which is preliminary data.</text>
</comment>
<dbReference type="InterPro" id="IPR011053">
    <property type="entry name" value="Single_hybrid_motif"/>
</dbReference>
<dbReference type="InterPro" id="IPR000089">
    <property type="entry name" value="Biotin_lipoyl"/>
</dbReference>
<dbReference type="PROSITE" id="PS50968">
    <property type="entry name" value="BIOTINYL_LIPOYL"/>
    <property type="match status" value="1"/>
</dbReference>
<evidence type="ECO:0000256" key="8">
    <source>
        <dbReference type="ARBA" id="ARBA00046046"/>
    </source>
</evidence>
<keyword evidence="7 9" id="KW-0012">Acyltransferase</keyword>
<dbReference type="SUPFAM" id="SSF52777">
    <property type="entry name" value="CoA-dependent acyltransferases"/>
    <property type="match status" value="1"/>
</dbReference>
<dbReference type="SUPFAM" id="SSF47005">
    <property type="entry name" value="Peripheral subunit-binding domain of 2-oxo acid dehydrogenase complex"/>
    <property type="match status" value="1"/>
</dbReference>
<comment type="function">
    <text evidence="8">Dihydrolipoamide succinyltransferase (E2) component of the 2-oxoglutarate dehydrogenase complex. The 2-oxoglutarate dehydrogenase complex catalyzes the overall conversion of 2-oxoglutarate to succinyl-CoA and CO(2). The 2-oxoglutarate dehydrogenase complex is mainly active in the mitochondrion. A fraction of the 2-oxoglutarate dehydrogenase complex also localizes in the nucleus and is required for lysine succinylation of histones: associates with KAT2A on chromatin and provides succinyl-CoA to histone succinyltransferase KAT2A.</text>
</comment>
<keyword evidence="5 9" id="KW-0450">Lipoyl</keyword>
<keyword evidence="13" id="KW-0670">Pyruvate</keyword>
<evidence type="ECO:0000259" key="11">
    <source>
        <dbReference type="PROSITE" id="PS50968"/>
    </source>
</evidence>
<reference evidence="13" key="1">
    <citation type="submission" date="2021-06" db="EMBL/GenBank/DDBJ databases">
        <authorList>
            <person name="Nardi T."/>
            <person name="Nardi T."/>
        </authorList>
    </citation>
    <scope>NUCLEOTIDE SEQUENCE</scope>
</reference>
<evidence type="ECO:0000256" key="10">
    <source>
        <dbReference type="SAM" id="MobiDB-lite"/>
    </source>
</evidence>
<comment type="cofactor">
    <cofactor evidence="9">
        <name>(R)-lipoate</name>
        <dbReference type="ChEBI" id="CHEBI:83088"/>
    </cofactor>
    <text evidence="9">Binds 1 lipoyl cofactor covalently.</text>
</comment>
<evidence type="ECO:0000259" key="12">
    <source>
        <dbReference type="PROSITE" id="PS51826"/>
    </source>
</evidence>
<keyword evidence="4 9" id="KW-0808">Transferase</keyword>
<dbReference type="NCBIfam" id="NF004309">
    <property type="entry name" value="PRK05704.1"/>
    <property type="match status" value="1"/>
</dbReference>
<dbReference type="InterPro" id="IPR004167">
    <property type="entry name" value="PSBD"/>
</dbReference>
<feature type="compositionally biased region" description="Polar residues" evidence="10">
    <location>
        <begin position="146"/>
        <end position="157"/>
    </location>
</feature>
<comment type="similarity">
    <text evidence="2 9">Belongs to the 2-oxoacid dehydrogenase family.</text>
</comment>
<keyword evidence="6" id="KW-0809">Transit peptide</keyword>
<dbReference type="InterPro" id="IPR036625">
    <property type="entry name" value="E3-bd_dom_sf"/>
</dbReference>
<evidence type="ECO:0000256" key="4">
    <source>
        <dbReference type="ARBA" id="ARBA00022679"/>
    </source>
</evidence>
<dbReference type="PANTHER" id="PTHR43416:SF5">
    <property type="entry name" value="DIHYDROLIPOYLLYSINE-RESIDUE SUCCINYLTRANSFERASE COMPONENT OF 2-OXOGLUTARATE DEHYDROGENASE COMPLEX, MITOCHONDRIAL"/>
    <property type="match status" value="1"/>
</dbReference>
<organism evidence="13 14">
    <name type="scientific">Hyalomma marginatum</name>
    <dbReference type="NCBI Taxonomy" id="34627"/>
    <lineage>
        <taxon>Eukaryota</taxon>
        <taxon>Metazoa</taxon>
        <taxon>Ecdysozoa</taxon>
        <taxon>Arthropoda</taxon>
        <taxon>Chelicerata</taxon>
        <taxon>Arachnida</taxon>
        <taxon>Acari</taxon>
        <taxon>Parasitiformes</taxon>
        <taxon>Ixodida</taxon>
        <taxon>Ixodoidea</taxon>
        <taxon>Ixodidae</taxon>
        <taxon>Hyalomminae</taxon>
        <taxon>Hyalomma</taxon>
    </lineage>
</organism>
<dbReference type="InterPro" id="IPR003016">
    <property type="entry name" value="2-oxoA_DH_lipoyl-BS"/>
</dbReference>
<dbReference type="InterPro" id="IPR001078">
    <property type="entry name" value="2-oxoacid_DH_actylTfrase"/>
</dbReference>
<evidence type="ECO:0000313" key="13">
    <source>
        <dbReference type="EMBL" id="CAG7589391.1"/>
    </source>
</evidence>